<keyword evidence="2" id="KW-1185">Reference proteome</keyword>
<protein>
    <submittedName>
        <fullName evidence="1">Uncharacterized protein</fullName>
    </submittedName>
</protein>
<evidence type="ECO:0000313" key="2">
    <source>
        <dbReference type="Proteomes" id="UP000055045"/>
    </source>
</evidence>
<reference evidence="1 2" key="1">
    <citation type="submission" date="2015-10" db="EMBL/GenBank/DDBJ databases">
        <title>Genome sequencing of Penicillium freii.</title>
        <authorList>
            <person name="Nguyen H.D."/>
            <person name="Visagie C.M."/>
            <person name="Seifert K.A."/>
        </authorList>
    </citation>
    <scope>NUCLEOTIDE SEQUENCE [LARGE SCALE GENOMIC DNA]</scope>
    <source>
        <strain evidence="1 2">DAOM 242723</strain>
    </source>
</reference>
<dbReference type="AlphaFoldDB" id="A0A117NKK1"/>
<dbReference type="EMBL" id="LLXE01000530">
    <property type="protein sequence ID" value="KUM56213.1"/>
    <property type="molecule type" value="Genomic_DNA"/>
</dbReference>
<gene>
    <name evidence="1" type="ORF">ACN42_g11009</name>
</gene>
<proteinExistence type="predicted"/>
<accession>A0A117NKK1</accession>
<evidence type="ECO:0000313" key="1">
    <source>
        <dbReference type="EMBL" id="KUM56213.1"/>
    </source>
</evidence>
<comment type="caution">
    <text evidence="1">The sequence shown here is derived from an EMBL/GenBank/DDBJ whole genome shotgun (WGS) entry which is preliminary data.</text>
</comment>
<dbReference type="Proteomes" id="UP000055045">
    <property type="component" value="Unassembled WGS sequence"/>
</dbReference>
<organism evidence="1 2">
    <name type="scientific">Penicillium freii</name>
    <dbReference type="NCBI Taxonomy" id="48697"/>
    <lineage>
        <taxon>Eukaryota</taxon>
        <taxon>Fungi</taxon>
        <taxon>Dikarya</taxon>
        <taxon>Ascomycota</taxon>
        <taxon>Pezizomycotina</taxon>
        <taxon>Eurotiomycetes</taxon>
        <taxon>Eurotiomycetidae</taxon>
        <taxon>Eurotiales</taxon>
        <taxon>Aspergillaceae</taxon>
        <taxon>Penicillium</taxon>
    </lineage>
</organism>
<sequence length="97" mass="10475">MHSIFFLGSTSSKKARTRGTVTSLASCRSVKNTFSPSIFLDLKITLGISHIVQTASRITVTSAPPPSAGLNASTDANIPPIIHLSHTITLRPWFWRG</sequence>
<name>A0A117NKK1_PENFR</name>